<dbReference type="OMA" id="FSELWEM"/>
<dbReference type="KEGG" id="tatv:25777838"/>
<proteinExistence type="predicted"/>
<feature type="compositionally biased region" description="Basic and acidic residues" evidence="1">
    <location>
        <begin position="16"/>
        <end position="28"/>
    </location>
</feature>
<dbReference type="OrthoDB" id="3219467at2759"/>
<sequence>MLDKQINSMSENTDYEAAKRRLSEKENEYNSSLQAAQSKVDDCQRAWEQKQTDVKAELERAKAQAAAHLQDLRDKADAADKTYISTLAAATAYKEQVCHDASVAIREAESAVYHADHDSDDAIRQAQDELHRKRDALNASFGKAHADVESAQQTVDVALATVEALDKDLSDIDRQISEASLWDMPLLVAEKTLKATEQAIAATGLEAARLVLMVAEGVLEGPDFIAGQSAVAVDEDSLEKLLETEAAAVEAAKIALEDTKKTQGLLVSQASQALYDVERSSSEIRASMQAKAAVVTGEETARSMVSGAQRAFDELKKTAEYAALEEARKGLAKAQGKSAEVELARQACQLVAENKPSLWDEVLDLGAKIAKWLLEAAGEIINITKISFSGSSASFRDGGPPLTCKIEGKLVGEDIDIDLSWKPDFDIVKFIKAIFSELWEMIKEALSKFFEGLAKLVEEVVEEVVEFVEDVSEAVVEGAEKAVEAIGDAASDIGHAVEDVAEDIDDAVSDVGSALGHVAGDVGHAVEDIGEDIDDAVSDVGSALGHVADDVGGAVEDVGHAVENVASDIGDAISNAFSFW</sequence>
<dbReference type="Gene3D" id="1.20.120.20">
    <property type="entry name" value="Apolipoprotein"/>
    <property type="match status" value="1"/>
</dbReference>
<dbReference type="eggNOG" id="ENOG502T2XT">
    <property type="taxonomic scope" value="Eukaryota"/>
</dbReference>
<dbReference type="GeneID" id="25777838"/>
<evidence type="ECO:0000256" key="1">
    <source>
        <dbReference type="SAM" id="MobiDB-lite"/>
    </source>
</evidence>
<feature type="compositionally biased region" description="Polar residues" evidence="1">
    <location>
        <begin position="1"/>
        <end position="12"/>
    </location>
</feature>
<evidence type="ECO:0000313" key="2">
    <source>
        <dbReference type="EMBL" id="EHK46597.1"/>
    </source>
</evidence>
<dbReference type="AlphaFoldDB" id="G9NRG4"/>
<name>G9NRG4_HYPAI</name>
<accession>G9NRG4</accession>
<keyword evidence="3" id="KW-1185">Reference proteome</keyword>
<dbReference type="EMBL" id="ABDG02000022">
    <property type="protein sequence ID" value="EHK46597.1"/>
    <property type="molecule type" value="Genomic_DNA"/>
</dbReference>
<protein>
    <submittedName>
        <fullName evidence="2">Uncharacterized protein</fullName>
    </submittedName>
</protein>
<dbReference type="HOGENOM" id="CLU_470143_0_0_1"/>
<feature type="region of interest" description="Disordered" evidence="1">
    <location>
        <begin position="1"/>
        <end position="38"/>
    </location>
</feature>
<gene>
    <name evidence="2" type="ORF">TRIATDRAFT_218714</name>
</gene>
<reference evidence="2 3" key="1">
    <citation type="journal article" date="2011" name="Genome Biol.">
        <title>Comparative genome sequence analysis underscores mycoparasitism as the ancestral life style of Trichoderma.</title>
        <authorList>
            <person name="Kubicek C.P."/>
            <person name="Herrera-Estrella A."/>
            <person name="Seidl-Seiboth V."/>
            <person name="Martinez D.A."/>
            <person name="Druzhinina I.S."/>
            <person name="Thon M."/>
            <person name="Zeilinger S."/>
            <person name="Casas-Flores S."/>
            <person name="Horwitz B.A."/>
            <person name="Mukherjee P.K."/>
            <person name="Mukherjee M."/>
            <person name="Kredics L."/>
            <person name="Alcaraz L.D."/>
            <person name="Aerts A."/>
            <person name="Antal Z."/>
            <person name="Atanasova L."/>
            <person name="Cervantes-Badillo M.G."/>
            <person name="Challacombe J."/>
            <person name="Chertkov O."/>
            <person name="McCluskey K."/>
            <person name="Coulpier F."/>
            <person name="Deshpande N."/>
            <person name="von Doehren H."/>
            <person name="Ebbole D.J."/>
            <person name="Esquivel-Naranjo E.U."/>
            <person name="Fekete E."/>
            <person name="Flipphi M."/>
            <person name="Glaser F."/>
            <person name="Gomez-Rodriguez E.Y."/>
            <person name="Gruber S."/>
            <person name="Han C."/>
            <person name="Henrissat B."/>
            <person name="Hermosa R."/>
            <person name="Hernandez-Onate M."/>
            <person name="Karaffa L."/>
            <person name="Kosti I."/>
            <person name="Le Crom S."/>
            <person name="Lindquist E."/>
            <person name="Lucas S."/>
            <person name="Luebeck M."/>
            <person name="Luebeck P.S."/>
            <person name="Margeot A."/>
            <person name="Metz B."/>
            <person name="Misra M."/>
            <person name="Nevalainen H."/>
            <person name="Omann M."/>
            <person name="Packer N."/>
            <person name="Perrone G."/>
            <person name="Uresti-Rivera E.E."/>
            <person name="Salamov A."/>
            <person name="Schmoll M."/>
            <person name="Seiboth B."/>
            <person name="Shapiro H."/>
            <person name="Sukno S."/>
            <person name="Tamayo-Ramos J.A."/>
            <person name="Tisch D."/>
            <person name="Wiest A."/>
            <person name="Wilkinson H.H."/>
            <person name="Zhang M."/>
            <person name="Coutinho P.M."/>
            <person name="Kenerley C.M."/>
            <person name="Monte E."/>
            <person name="Baker S.E."/>
            <person name="Grigoriev I.V."/>
        </authorList>
    </citation>
    <scope>NUCLEOTIDE SEQUENCE [LARGE SCALE GENOMIC DNA]</scope>
    <source>
        <strain evidence="3">ATCC 20476 / IMI 206040</strain>
    </source>
</reference>
<evidence type="ECO:0000313" key="3">
    <source>
        <dbReference type="Proteomes" id="UP000005426"/>
    </source>
</evidence>
<dbReference type="Proteomes" id="UP000005426">
    <property type="component" value="Unassembled WGS sequence"/>
</dbReference>
<organism evidence="2 3">
    <name type="scientific">Hypocrea atroviridis (strain ATCC 20476 / IMI 206040)</name>
    <name type="common">Trichoderma atroviride</name>
    <dbReference type="NCBI Taxonomy" id="452589"/>
    <lineage>
        <taxon>Eukaryota</taxon>
        <taxon>Fungi</taxon>
        <taxon>Dikarya</taxon>
        <taxon>Ascomycota</taxon>
        <taxon>Pezizomycotina</taxon>
        <taxon>Sordariomycetes</taxon>
        <taxon>Hypocreomycetidae</taxon>
        <taxon>Hypocreales</taxon>
        <taxon>Hypocreaceae</taxon>
        <taxon>Trichoderma</taxon>
    </lineage>
</organism>
<comment type="caution">
    <text evidence="2">The sequence shown here is derived from an EMBL/GenBank/DDBJ whole genome shotgun (WGS) entry which is preliminary data.</text>
</comment>